<dbReference type="Pfam" id="PF14022">
    <property type="entry name" value="DUF4238"/>
    <property type="match status" value="1"/>
</dbReference>
<sequence length="342" mass="39037">MESFKKDNHYVPQAYLRQWTNNGKILTYRLLVPHEKCEPWKPHSPKSIAKHQHLYTYFSGTKDSDEIERWLDRDFEGPAFASIAKVVSESRLTSEDWNNLFRFAVAQSVRTPAGLQRFMKRQDETLGAFLSESMEGSVAKVGAALAAGIKLEPAPVVDPYSKLPLKLHRVKNEDGEEGIEARVLNGRKFWIWQLEHILKSTIHRIPTHRWTILQAPPGITWPTTDNPFTRLGVGVNGKLSLEGGWGVPGTRLFLPLSPKHLLFACVGYRPPQRGTTLSLTEAVFIRTMILNGANRYVFATDIQNIDEIRPRTVSRELFDADAKLWAEWHESQSREEAHYPDL</sequence>
<dbReference type="AlphaFoldDB" id="A0A1H2NIQ4"/>
<reference evidence="2" key="1">
    <citation type="submission" date="2016-10" db="EMBL/GenBank/DDBJ databases">
        <authorList>
            <person name="Varghese N."/>
            <person name="Submissions S."/>
        </authorList>
    </citation>
    <scope>NUCLEOTIDE SEQUENCE [LARGE SCALE GENOMIC DNA]</scope>
    <source>
        <strain evidence="2">LMG 2223</strain>
    </source>
</reference>
<proteinExistence type="predicted"/>
<dbReference type="RefSeq" id="WP_084379266.1">
    <property type="nucleotide sequence ID" value="NZ_LS483433.1"/>
</dbReference>
<keyword evidence="2" id="KW-1185">Reference proteome</keyword>
<name>A0A1H2NIQ4_9PSED</name>
<dbReference type="STRING" id="46679.SAMN05216202_3762"/>
<protein>
    <recommendedName>
        <fullName evidence="3">DUF4238 domain-containing protein</fullName>
    </recommendedName>
</protein>
<evidence type="ECO:0000313" key="2">
    <source>
        <dbReference type="Proteomes" id="UP000198600"/>
    </source>
</evidence>
<evidence type="ECO:0008006" key="3">
    <source>
        <dbReference type="Google" id="ProtNLM"/>
    </source>
</evidence>
<dbReference type="OrthoDB" id="5918636at2"/>
<organism evidence="1 2">
    <name type="scientific">Pseudomonas mucidolens</name>
    <dbReference type="NCBI Taxonomy" id="46679"/>
    <lineage>
        <taxon>Bacteria</taxon>
        <taxon>Pseudomonadati</taxon>
        <taxon>Pseudomonadota</taxon>
        <taxon>Gammaproteobacteria</taxon>
        <taxon>Pseudomonadales</taxon>
        <taxon>Pseudomonadaceae</taxon>
        <taxon>Pseudomonas</taxon>
    </lineage>
</organism>
<gene>
    <name evidence="1" type="ORF">SAMN05216202_3762</name>
</gene>
<dbReference type="InterPro" id="IPR025332">
    <property type="entry name" value="DUF4238"/>
</dbReference>
<dbReference type="Proteomes" id="UP000198600">
    <property type="component" value="Chromosome I"/>
</dbReference>
<dbReference type="EMBL" id="LT629802">
    <property type="protein sequence ID" value="SDV04955.1"/>
    <property type="molecule type" value="Genomic_DNA"/>
</dbReference>
<evidence type="ECO:0000313" key="1">
    <source>
        <dbReference type="EMBL" id="SDV04955.1"/>
    </source>
</evidence>
<accession>A0A1H2NIQ4</accession>